<dbReference type="SUPFAM" id="SSF49384">
    <property type="entry name" value="Carbohydrate-binding domain"/>
    <property type="match status" value="1"/>
</dbReference>
<dbReference type="Gene3D" id="2.60.40.680">
    <property type="match status" value="1"/>
</dbReference>
<evidence type="ECO:0000313" key="2">
    <source>
        <dbReference type="EMBL" id="OGF82232.1"/>
    </source>
</evidence>
<protein>
    <recommendedName>
        <fullName evidence="4">Cohesin domain-containing protein</fullName>
    </recommendedName>
</protein>
<evidence type="ECO:0008006" key="4">
    <source>
        <dbReference type="Google" id="ProtNLM"/>
    </source>
</evidence>
<comment type="caution">
    <text evidence="2">The sequence shown here is derived from an EMBL/GenBank/DDBJ whole genome shotgun (WGS) entry which is preliminary data.</text>
</comment>
<keyword evidence="1" id="KW-0812">Transmembrane</keyword>
<dbReference type="AlphaFoldDB" id="A0A1F5X2W4"/>
<dbReference type="GO" id="GO:0030246">
    <property type="term" value="F:carbohydrate binding"/>
    <property type="evidence" value="ECO:0007669"/>
    <property type="project" value="InterPro"/>
</dbReference>
<sequence>MIMANKKVFFVLPLFIFFIFTSRLNAATISLLPQARTFGIGQEFSVDIKIDTEEMYINAGQATLIFPVDILELSSVDKSSSVFSFWPDEPKISNDEGVLNFTGGTAKGISGGALQILKINFKAKRAGFAELTLRDAAVTASDGKGTNVLSALKGTNITIGAAAVPPTKSPPAPEALVETPKKIVREPVIAQKLPSKPELRVPLYPNEARWHNYIGETAVFWDVPADVIEAAAVLDKNPNTKPVNPEKELFTGKNLGVLKEGIWYIHVRFRNNIGWGETAHHKISIDTTAPLPFEIEMNALASDNPSPEIRYEIHDALSGISHALIFIDDKELARSTTTATTLPPQLPGKHLVVVRVFDSAGNSVEDTVEFEILPLVTPVIEFITESVSQGDLMFASGKSIPGAFIDVRVSNDLQQEIFTGTAQSDNSGNWKMTIDKPLSVGKYTISAVARDERGARSYPTGEEVFRVRPKTILSFGFIDLGWFEILLIVVLIIISVAGYISWWYVSKKNTREAYKIIVSRDIEKLTALLSDHLKGLEDLQELHDPKRLAQASFLVNKMKDVIAKMKKYLGQEVEKLG</sequence>
<evidence type="ECO:0000256" key="1">
    <source>
        <dbReference type="SAM" id="Phobius"/>
    </source>
</evidence>
<evidence type="ECO:0000313" key="3">
    <source>
        <dbReference type="Proteomes" id="UP000178684"/>
    </source>
</evidence>
<reference evidence="2 3" key="1">
    <citation type="journal article" date="2016" name="Nat. Commun.">
        <title>Thousands of microbial genomes shed light on interconnected biogeochemical processes in an aquifer system.</title>
        <authorList>
            <person name="Anantharaman K."/>
            <person name="Brown C.T."/>
            <person name="Hug L.A."/>
            <person name="Sharon I."/>
            <person name="Castelle C.J."/>
            <person name="Probst A.J."/>
            <person name="Thomas B.C."/>
            <person name="Singh A."/>
            <person name="Wilkins M.J."/>
            <person name="Karaoz U."/>
            <person name="Brodie E.L."/>
            <person name="Williams K.H."/>
            <person name="Hubbard S.S."/>
            <person name="Banfield J.F."/>
        </authorList>
    </citation>
    <scope>NUCLEOTIDE SEQUENCE [LARGE SCALE GENOMIC DNA]</scope>
</reference>
<dbReference type="InterPro" id="IPR013783">
    <property type="entry name" value="Ig-like_fold"/>
</dbReference>
<accession>A0A1F5X2W4</accession>
<organism evidence="2 3">
    <name type="scientific">Candidatus Giovannonibacteria bacterium RIFCSPLOWO2_01_FULL_46_13</name>
    <dbReference type="NCBI Taxonomy" id="1798352"/>
    <lineage>
        <taxon>Bacteria</taxon>
        <taxon>Candidatus Giovannoniibacteriota</taxon>
    </lineage>
</organism>
<keyword evidence="1" id="KW-0472">Membrane</keyword>
<feature type="transmembrane region" description="Helical" evidence="1">
    <location>
        <begin position="480"/>
        <end position="505"/>
    </location>
</feature>
<dbReference type="CDD" id="cd08547">
    <property type="entry name" value="Type_II_cohesin"/>
    <property type="match status" value="1"/>
</dbReference>
<dbReference type="InterPro" id="IPR008965">
    <property type="entry name" value="CBM2/CBM3_carb-bd_dom_sf"/>
</dbReference>
<dbReference type="Proteomes" id="UP000178684">
    <property type="component" value="Unassembled WGS sequence"/>
</dbReference>
<proteinExistence type="predicted"/>
<dbReference type="EMBL" id="MFIE01000026">
    <property type="protein sequence ID" value="OGF82232.1"/>
    <property type="molecule type" value="Genomic_DNA"/>
</dbReference>
<gene>
    <name evidence="2" type="ORF">A3B18_00975</name>
</gene>
<keyword evidence="1" id="KW-1133">Transmembrane helix</keyword>
<name>A0A1F5X2W4_9BACT</name>
<dbReference type="Gene3D" id="2.60.40.10">
    <property type="entry name" value="Immunoglobulins"/>
    <property type="match status" value="1"/>
</dbReference>